<comment type="caution">
    <text evidence="2">The sequence shown here is derived from an EMBL/GenBank/DDBJ whole genome shotgun (WGS) entry which is preliminary data.</text>
</comment>
<accession>A0A8X6JEQ0</accession>
<dbReference type="Proteomes" id="UP000887116">
    <property type="component" value="Unassembled WGS sequence"/>
</dbReference>
<reference evidence="2" key="1">
    <citation type="submission" date="2020-07" db="EMBL/GenBank/DDBJ databases">
        <title>Multicomponent nature underlies the extraordinary mechanical properties of spider dragline silk.</title>
        <authorList>
            <person name="Kono N."/>
            <person name="Nakamura H."/>
            <person name="Mori M."/>
            <person name="Yoshida Y."/>
            <person name="Ohtoshi R."/>
            <person name="Malay A.D."/>
            <person name="Moran D.A.P."/>
            <person name="Tomita M."/>
            <person name="Numata K."/>
            <person name="Arakawa K."/>
        </authorList>
    </citation>
    <scope>NUCLEOTIDE SEQUENCE</scope>
</reference>
<dbReference type="Gene3D" id="3.40.525.10">
    <property type="entry name" value="CRAL-TRIO lipid binding domain"/>
    <property type="match status" value="1"/>
</dbReference>
<sequence length="124" mass="14693">MPLSRKVPSFQDLTAYEKSVVDELRRRTFHDLTPKMQEDETVFYRFCKARDYDLEEAEIMLRKHIDWVKETKIETYVTSYKPPEVLGKYYPCGPICHDKEGSVVTYVDLGNLDIKGKLFKPLYF</sequence>
<dbReference type="SMART" id="SM01100">
    <property type="entry name" value="CRAL_TRIO_N"/>
    <property type="match status" value="1"/>
</dbReference>
<dbReference type="OrthoDB" id="6431318at2759"/>
<dbReference type="InterPro" id="IPR011074">
    <property type="entry name" value="CRAL/TRIO_N_dom"/>
</dbReference>
<dbReference type="PANTHER" id="PTHR23324:SF83">
    <property type="entry name" value="SEC14-LIKE PROTEIN 2"/>
    <property type="match status" value="1"/>
</dbReference>
<name>A0A8X6JEQ0_TRICU</name>
<proteinExistence type="predicted"/>
<feature type="domain" description="CRAL/TRIO N-terminal" evidence="1">
    <location>
        <begin position="39"/>
        <end position="64"/>
    </location>
</feature>
<gene>
    <name evidence="2" type="primary">SEC14L2_17</name>
    <name evidence="2" type="ORF">TNCT_170901</name>
</gene>
<dbReference type="GO" id="GO:0005737">
    <property type="term" value="C:cytoplasm"/>
    <property type="evidence" value="ECO:0007669"/>
    <property type="project" value="TreeGrafter"/>
</dbReference>
<dbReference type="EMBL" id="BMAO01015737">
    <property type="protein sequence ID" value="GFR03861.1"/>
    <property type="molecule type" value="Genomic_DNA"/>
</dbReference>
<dbReference type="InterPro" id="IPR036865">
    <property type="entry name" value="CRAL-TRIO_dom_sf"/>
</dbReference>
<evidence type="ECO:0000313" key="3">
    <source>
        <dbReference type="Proteomes" id="UP000887116"/>
    </source>
</evidence>
<dbReference type="AlphaFoldDB" id="A0A8X6JEQ0"/>
<protein>
    <submittedName>
        <fullName evidence="2">SEC14-like protein 2</fullName>
    </submittedName>
</protein>
<evidence type="ECO:0000313" key="2">
    <source>
        <dbReference type="EMBL" id="GFR03861.1"/>
    </source>
</evidence>
<evidence type="ECO:0000259" key="1">
    <source>
        <dbReference type="SMART" id="SM01100"/>
    </source>
</evidence>
<organism evidence="2 3">
    <name type="scientific">Trichonephila clavata</name>
    <name type="common">Joro spider</name>
    <name type="synonym">Nephila clavata</name>
    <dbReference type="NCBI Taxonomy" id="2740835"/>
    <lineage>
        <taxon>Eukaryota</taxon>
        <taxon>Metazoa</taxon>
        <taxon>Ecdysozoa</taxon>
        <taxon>Arthropoda</taxon>
        <taxon>Chelicerata</taxon>
        <taxon>Arachnida</taxon>
        <taxon>Araneae</taxon>
        <taxon>Araneomorphae</taxon>
        <taxon>Entelegynae</taxon>
        <taxon>Araneoidea</taxon>
        <taxon>Nephilidae</taxon>
        <taxon>Trichonephila</taxon>
    </lineage>
</organism>
<keyword evidence="3" id="KW-1185">Reference proteome</keyword>
<dbReference type="InterPro" id="IPR036273">
    <property type="entry name" value="CRAL/TRIO_N_dom_sf"/>
</dbReference>
<dbReference type="SUPFAM" id="SSF46938">
    <property type="entry name" value="CRAL/TRIO N-terminal domain"/>
    <property type="match status" value="1"/>
</dbReference>
<dbReference type="InterPro" id="IPR051064">
    <property type="entry name" value="SEC14/CRAL-TRIO_domain"/>
</dbReference>
<dbReference type="Pfam" id="PF03765">
    <property type="entry name" value="CRAL_TRIO_N"/>
    <property type="match status" value="1"/>
</dbReference>
<dbReference type="PANTHER" id="PTHR23324">
    <property type="entry name" value="SEC14 RELATED PROTEIN"/>
    <property type="match status" value="1"/>
</dbReference>